<organism evidence="1 2">
    <name type="scientific">Pristionchus entomophagus</name>
    <dbReference type="NCBI Taxonomy" id="358040"/>
    <lineage>
        <taxon>Eukaryota</taxon>
        <taxon>Metazoa</taxon>
        <taxon>Ecdysozoa</taxon>
        <taxon>Nematoda</taxon>
        <taxon>Chromadorea</taxon>
        <taxon>Rhabditida</taxon>
        <taxon>Rhabditina</taxon>
        <taxon>Diplogasteromorpha</taxon>
        <taxon>Diplogasteroidea</taxon>
        <taxon>Neodiplogasteridae</taxon>
        <taxon>Pristionchus</taxon>
    </lineage>
</organism>
<proteinExistence type="predicted"/>
<dbReference type="Proteomes" id="UP001432027">
    <property type="component" value="Unassembled WGS sequence"/>
</dbReference>
<sequence length="467" mass="52718">QVCKILLGMPELYGLIVMYDDEDNISILLSSTNTECHERSAYFSCVDPDVCEVLRAQKLSISSIIMVPCLVEPHEENKYRVHLPCDMVNVCVTDADDSEGKGSSIAPAEISADEKNSTVASVETKSEEKAWSVVHAEMGETKDNKYLDHAKRQDSFARMRTLSSRPRMLHKEDYPFVVNAFAAQGLKQTPSSMVLYFSRRIGLFHLKKDEIISTDGCVDQYIRGIVTSPNNFSYIQGIAQPDSAKSVKIVKTLEIIFKGCALLGYNTNPIYNDKAEMWTGWNDYTGLLSFDYACTRLLKSKHREFDSRCGFVMFSASLNRIGKWKVKDVSYSRQEIVENESQMPLDICFVEGLVICHRSVGEIKLVSKTMKTFGGKDLVVSCKKEFFDASWIEERIEYGAVIVPSCSHDGTKVEFEAIAVLPKHKWADPSTQFNRLAAILPTWEEHELPTVPETSFFLDISMEKGYL</sequence>
<evidence type="ECO:0000313" key="1">
    <source>
        <dbReference type="EMBL" id="GMT00463.1"/>
    </source>
</evidence>
<feature type="non-terminal residue" evidence="1">
    <location>
        <position position="1"/>
    </location>
</feature>
<gene>
    <name evidence="1" type="ORF">PENTCL1PPCAC_22637</name>
</gene>
<name>A0AAV5U1V0_9BILA</name>
<dbReference type="EMBL" id="BTSX01000005">
    <property type="protein sequence ID" value="GMT00463.1"/>
    <property type="molecule type" value="Genomic_DNA"/>
</dbReference>
<reference evidence="1" key="1">
    <citation type="submission" date="2023-10" db="EMBL/GenBank/DDBJ databases">
        <title>Genome assembly of Pristionchus species.</title>
        <authorList>
            <person name="Yoshida K."/>
            <person name="Sommer R.J."/>
        </authorList>
    </citation>
    <scope>NUCLEOTIDE SEQUENCE</scope>
    <source>
        <strain evidence="1">RS0144</strain>
    </source>
</reference>
<evidence type="ECO:0000313" key="2">
    <source>
        <dbReference type="Proteomes" id="UP001432027"/>
    </source>
</evidence>
<protein>
    <submittedName>
        <fullName evidence="1">Uncharacterized protein</fullName>
    </submittedName>
</protein>
<accession>A0AAV5U1V0</accession>
<comment type="caution">
    <text evidence="1">The sequence shown here is derived from an EMBL/GenBank/DDBJ whole genome shotgun (WGS) entry which is preliminary data.</text>
</comment>
<keyword evidence="2" id="KW-1185">Reference proteome</keyword>
<dbReference type="AlphaFoldDB" id="A0AAV5U1V0"/>